<accession>A0A942WNL1</accession>
<keyword evidence="3 6" id="KW-0799">Topoisomerase</keyword>
<dbReference type="AlphaFoldDB" id="A0A942WNL1"/>
<protein>
    <recommendedName>
        <fullName evidence="7">Topo IIA-type catalytic domain-containing protein</fullName>
    </recommendedName>
</protein>
<dbReference type="EMBL" id="JAGZMU010000008">
    <property type="protein sequence ID" value="MBS4894029.1"/>
    <property type="molecule type" value="Genomic_DNA"/>
</dbReference>
<dbReference type="InterPro" id="IPR013760">
    <property type="entry name" value="Topo_IIA-like_dom_sf"/>
</dbReference>
<dbReference type="SUPFAM" id="SSF101904">
    <property type="entry name" value="GyrA/ParC C-terminal domain-like"/>
    <property type="match status" value="1"/>
</dbReference>
<evidence type="ECO:0000256" key="4">
    <source>
        <dbReference type="ARBA" id="ARBA00023125"/>
    </source>
</evidence>
<organism evidence="8 9">
    <name type="scientific">Veillonella parvula</name>
    <name type="common">Staphylococcus parvulus</name>
    <dbReference type="NCBI Taxonomy" id="29466"/>
    <lineage>
        <taxon>Bacteria</taxon>
        <taxon>Bacillati</taxon>
        <taxon>Bacillota</taxon>
        <taxon>Negativicutes</taxon>
        <taxon>Veillonellales</taxon>
        <taxon>Veillonellaceae</taxon>
        <taxon>Veillonella</taxon>
    </lineage>
</organism>
<dbReference type="InterPro" id="IPR050220">
    <property type="entry name" value="Type_II_DNA_Topoisomerases"/>
</dbReference>
<dbReference type="Gene3D" id="2.120.10.90">
    <property type="entry name" value="DNA gyrase/topoisomerase IV, subunit A, C-terminal"/>
    <property type="match status" value="1"/>
</dbReference>
<comment type="catalytic activity">
    <reaction evidence="1 6">
        <text>ATP-dependent breakage, passage and rejoining of double-stranded DNA.</text>
        <dbReference type="EC" id="5.6.2.2"/>
    </reaction>
</comment>
<dbReference type="Pfam" id="PF00521">
    <property type="entry name" value="DNA_topoisoIV"/>
    <property type="match status" value="1"/>
</dbReference>
<gene>
    <name evidence="8" type="ORF">KHZ90_09700</name>
</gene>
<dbReference type="GO" id="GO:0034335">
    <property type="term" value="F:DNA negative supercoiling activity"/>
    <property type="evidence" value="ECO:0007669"/>
    <property type="project" value="UniProtKB-ARBA"/>
</dbReference>
<evidence type="ECO:0000259" key="7">
    <source>
        <dbReference type="PROSITE" id="PS52040"/>
    </source>
</evidence>
<dbReference type="Gene3D" id="3.90.199.10">
    <property type="entry name" value="Topoisomerase II, domain 5"/>
    <property type="match status" value="1"/>
</dbReference>
<name>A0A942WNL1_VEIPA</name>
<dbReference type="Proteomes" id="UP000778864">
    <property type="component" value="Unassembled WGS sequence"/>
</dbReference>
<evidence type="ECO:0000313" key="9">
    <source>
        <dbReference type="Proteomes" id="UP000778864"/>
    </source>
</evidence>
<dbReference type="SUPFAM" id="SSF56719">
    <property type="entry name" value="Type II DNA topoisomerase"/>
    <property type="match status" value="1"/>
</dbReference>
<keyword evidence="4 6" id="KW-0238">DNA-binding</keyword>
<dbReference type="GO" id="GO:0009330">
    <property type="term" value="C:DNA topoisomerase type II (double strand cut, ATP-hydrolyzing) complex"/>
    <property type="evidence" value="ECO:0007669"/>
    <property type="project" value="TreeGrafter"/>
</dbReference>
<dbReference type="PANTHER" id="PTHR43493">
    <property type="entry name" value="DNA GYRASE/TOPOISOMERASE SUBUNIT A"/>
    <property type="match status" value="1"/>
</dbReference>
<dbReference type="RefSeq" id="WP_278468479.1">
    <property type="nucleotide sequence ID" value="NZ_JAGZMU010000008.1"/>
</dbReference>
<dbReference type="Gene3D" id="1.10.268.10">
    <property type="entry name" value="Topoisomerase, domain 3"/>
    <property type="match status" value="1"/>
</dbReference>
<evidence type="ECO:0000256" key="1">
    <source>
        <dbReference type="ARBA" id="ARBA00000185"/>
    </source>
</evidence>
<dbReference type="Gene3D" id="3.30.1360.40">
    <property type="match status" value="1"/>
</dbReference>
<dbReference type="PANTHER" id="PTHR43493:SF5">
    <property type="entry name" value="DNA GYRASE SUBUNIT A, CHLOROPLASTIC_MITOCHONDRIAL"/>
    <property type="match status" value="1"/>
</dbReference>
<dbReference type="InterPro" id="IPR002205">
    <property type="entry name" value="Topo_IIA_dom_A"/>
</dbReference>
<dbReference type="InterPro" id="IPR013758">
    <property type="entry name" value="Topo_IIA_A/C_ab"/>
</dbReference>
<evidence type="ECO:0000256" key="5">
    <source>
        <dbReference type="ARBA" id="ARBA00023235"/>
    </source>
</evidence>
<evidence type="ECO:0000256" key="2">
    <source>
        <dbReference type="ARBA" id="ARBA00008263"/>
    </source>
</evidence>
<sequence length="691" mass="79286">MITNKNIDNIIEENMSDYSAYVVLNRAIPDLRDATKPVHKRIIYAMHKEKATKFMKSATMSGKVMAYHPHGDTYPTIVGMVQKDNQLLPWLVGKGNFSQHTSRDLMYGSSRYTEVKLSDFTIDVLKDLNNHSIDFIPNYDGTKLMPEVLPVRFPTILHYCQSGIGVGMASNIPSFNMKEISDAIEKYIKYNQKTMLIPDFATGGQIILSNSEIEKINKDGKGSIKLRAKYKVENNSIVVTEIPYTTTREAIIEKIIDLIKEGTIKDIISVKDTTDLRGMSITIKYKKNTDVEKLMTRLYLATPLESIFSANMNVICDKLPKVMGVWDIIDKWLEWRSGCIVKSYNYEISELNKKIHLYSAFIKVINCIDDIIEIIRFSEEDMIVPNLIKKLTIDKEQAEYIADIKLRNLNSTFVKKRISEIDNLRKLTSDKYDFINNKDNILKTIVKEINEVSKKYSKPRKTEIVYEDKTKEISADEFIEDYSCNIIYTKENYLKKTLRYSDAQKVKDGDEVISMIQTSNKGEVILFSDKQNAYKLQINDLDSKQPSMLGLYIPSLIKLNKDENIIGCVATNNYKGFAIITYENGKIHKLPLESFRTNTKRSMLKNTLIDSPIVSIIQIEEDTDIYLESSQNKALVINTENINEKASRNSQGIQVMHSNKEGFRVVKAELYKNQVNYDDYITNKKCAGKLI</sequence>
<comment type="caution">
    <text evidence="8">The sequence shown here is derived from an EMBL/GenBank/DDBJ whole genome shotgun (WGS) entry which is preliminary data.</text>
</comment>
<proteinExistence type="inferred from homology"/>
<dbReference type="GO" id="GO:0005524">
    <property type="term" value="F:ATP binding"/>
    <property type="evidence" value="ECO:0007669"/>
    <property type="project" value="InterPro"/>
</dbReference>
<dbReference type="GO" id="GO:0003677">
    <property type="term" value="F:DNA binding"/>
    <property type="evidence" value="ECO:0007669"/>
    <property type="project" value="UniProtKB-UniRule"/>
</dbReference>
<reference evidence="8" key="1">
    <citation type="submission" date="2021-02" db="EMBL/GenBank/DDBJ databases">
        <title>Infant gut strain persistence is associated with maternal origin, phylogeny, and functional potential including surface adhesion and iron acquisition.</title>
        <authorList>
            <person name="Lou Y.C."/>
        </authorList>
    </citation>
    <scope>NUCLEOTIDE SEQUENCE</scope>
    <source>
        <strain evidence="8">L3_108_031G1_dasL3_108_031G1_concoct_20</strain>
    </source>
</reference>
<dbReference type="GO" id="GO:0006265">
    <property type="term" value="P:DNA topological change"/>
    <property type="evidence" value="ECO:0007669"/>
    <property type="project" value="UniProtKB-UniRule"/>
</dbReference>
<dbReference type="SMART" id="SM00434">
    <property type="entry name" value="TOP4c"/>
    <property type="match status" value="1"/>
</dbReference>
<keyword evidence="5 6" id="KW-0413">Isomerase</keyword>
<dbReference type="InterPro" id="IPR013757">
    <property type="entry name" value="Topo_IIA_A_a_sf"/>
</dbReference>
<feature type="domain" description="Topo IIA-type catalytic" evidence="7">
    <location>
        <begin position="28"/>
        <end position="478"/>
    </location>
</feature>
<feature type="active site" description="O-(5'-phospho-DNA)-tyrosine intermediate" evidence="6">
    <location>
        <position position="112"/>
    </location>
</feature>
<evidence type="ECO:0000313" key="8">
    <source>
        <dbReference type="EMBL" id="MBS4894029.1"/>
    </source>
</evidence>
<dbReference type="InterPro" id="IPR035516">
    <property type="entry name" value="Gyrase/topoIV_suA_C"/>
</dbReference>
<comment type="similarity">
    <text evidence="2">Belongs to the type II topoisomerase GyrA/ParC subunit family.</text>
</comment>
<evidence type="ECO:0000256" key="6">
    <source>
        <dbReference type="PROSITE-ProRule" id="PRU01384"/>
    </source>
</evidence>
<evidence type="ECO:0000256" key="3">
    <source>
        <dbReference type="ARBA" id="ARBA00023029"/>
    </source>
</evidence>
<dbReference type="PROSITE" id="PS52040">
    <property type="entry name" value="TOPO_IIA"/>
    <property type="match status" value="1"/>
</dbReference>